<keyword evidence="3" id="KW-0479">Metal-binding</keyword>
<feature type="binding site" evidence="3">
    <location>
        <position position="100"/>
    </location>
    <ligand>
        <name>Cu cation</name>
        <dbReference type="ChEBI" id="CHEBI:23378"/>
    </ligand>
</feature>
<feature type="disulfide bond" description="Redox-active" evidence="4">
    <location>
        <begin position="100"/>
        <end position="104"/>
    </location>
</feature>
<protein>
    <submittedName>
        <fullName evidence="6">Cytochrome-c oxidase</fullName>
    </submittedName>
</protein>
<dbReference type="GO" id="GO:0046872">
    <property type="term" value="F:metal ion binding"/>
    <property type="evidence" value="ECO:0007669"/>
    <property type="project" value="UniProtKB-KW"/>
</dbReference>
<accession>A0A271LD64</accession>
<dbReference type="PANTHER" id="PTHR12151:SF25">
    <property type="entry name" value="LINALOOL DEHYDRATASE_ISOMERASE DOMAIN-CONTAINING PROTEIN"/>
    <property type="match status" value="1"/>
</dbReference>
<keyword evidence="7" id="KW-1185">Reference proteome</keyword>
<comment type="similarity">
    <text evidence="1">Belongs to the SCO1/2 family.</text>
</comment>
<evidence type="ECO:0000313" key="6">
    <source>
        <dbReference type="EMBL" id="PAQ05156.1"/>
    </source>
</evidence>
<proteinExistence type="inferred from homology"/>
<dbReference type="EMBL" id="NPKJ01000075">
    <property type="protein sequence ID" value="PAQ05156.1"/>
    <property type="molecule type" value="Genomic_DNA"/>
</dbReference>
<feature type="binding site" evidence="3">
    <location>
        <position position="104"/>
    </location>
    <ligand>
        <name>Cu cation</name>
        <dbReference type="ChEBI" id="CHEBI:23378"/>
    </ligand>
</feature>
<evidence type="ECO:0000256" key="1">
    <source>
        <dbReference type="ARBA" id="ARBA00010996"/>
    </source>
</evidence>
<dbReference type="Gene3D" id="3.40.30.10">
    <property type="entry name" value="Glutaredoxin"/>
    <property type="match status" value="1"/>
</dbReference>
<dbReference type="PROSITE" id="PS51352">
    <property type="entry name" value="THIOREDOXIN_2"/>
    <property type="match status" value="1"/>
</dbReference>
<organism evidence="6 7">
    <name type="scientific">Mesorhizobium temperatum</name>
    <dbReference type="NCBI Taxonomy" id="241416"/>
    <lineage>
        <taxon>Bacteria</taxon>
        <taxon>Pseudomonadati</taxon>
        <taxon>Pseudomonadota</taxon>
        <taxon>Alphaproteobacteria</taxon>
        <taxon>Hyphomicrobiales</taxon>
        <taxon>Phyllobacteriaceae</taxon>
        <taxon>Mesorhizobium</taxon>
    </lineage>
</organism>
<evidence type="ECO:0000256" key="4">
    <source>
        <dbReference type="PIRSR" id="PIRSR603782-2"/>
    </source>
</evidence>
<feature type="domain" description="Thioredoxin" evidence="5">
    <location>
        <begin position="62"/>
        <end position="229"/>
    </location>
</feature>
<dbReference type="InterPro" id="IPR013766">
    <property type="entry name" value="Thioredoxin_domain"/>
</dbReference>
<dbReference type="InterPro" id="IPR003782">
    <property type="entry name" value="SCO1/SenC"/>
</dbReference>
<dbReference type="Pfam" id="PF02630">
    <property type="entry name" value="SCO1-SenC"/>
    <property type="match status" value="1"/>
</dbReference>
<dbReference type="SUPFAM" id="SSF52833">
    <property type="entry name" value="Thioredoxin-like"/>
    <property type="match status" value="1"/>
</dbReference>
<evidence type="ECO:0000259" key="5">
    <source>
        <dbReference type="PROSITE" id="PS51352"/>
    </source>
</evidence>
<evidence type="ECO:0000256" key="3">
    <source>
        <dbReference type="PIRSR" id="PIRSR603782-1"/>
    </source>
</evidence>
<gene>
    <name evidence="6" type="ORF">CIT26_32965</name>
</gene>
<dbReference type="PANTHER" id="PTHR12151">
    <property type="entry name" value="ELECTRON TRANSPORT PROTIN SCO1/SENC FAMILY MEMBER"/>
    <property type="match status" value="1"/>
</dbReference>
<dbReference type="AlphaFoldDB" id="A0A271LD64"/>
<name>A0A271LD64_9HYPH</name>
<dbReference type="Proteomes" id="UP000216442">
    <property type="component" value="Unassembled WGS sequence"/>
</dbReference>
<feature type="binding site" evidence="3">
    <location>
        <position position="193"/>
    </location>
    <ligand>
        <name>Cu cation</name>
        <dbReference type="ChEBI" id="CHEBI:23378"/>
    </ligand>
</feature>
<evidence type="ECO:0000313" key="7">
    <source>
        <dbReference type="Proteomes" id="UP000216442"/>
    </source>
</evidence>
<evidence type="ECO:0000256" key="2">
    <source>
        <dbReference type="ARBA" id="ARBA00023008"/>
    </source>
</evidence>
<dbReference type="OrthoDB" id="5296507at2"/>
<dbReference type="InterPro" id="IPR036249">
    <property type="entry name" value="Thioredoxin-like_sf"/>
</dbReference>
<comment type="caution">
    <text evidence="6">The sequence shown here is derived from an EMBL/GenBank/DDBJ whole genome shotgun (WGS) entry which is preliminary data.</text>
</comment>
<reference evidence="6 7" key="1">
    <citation type="submission" date="2017-08" db="EMBL/GenBank/DDBJ databases">
        <title>Mesorhizobium wenxinae sp. nov., a novel rhizobial species isolated from root nodules of chickpea (Cicer arietinum L.).</title>
        <authorList>
            <person name="Zhang J."/>
        </authorList>
    </citation>
    <scope>NUCLEOTIDE SEQUENCE [LARGE SCALE GENOMIC DNA]</scope>
    <source>
        <strain evidence="6 7">SDW018</strain>
    </source>
</reference>
<keyword evidence="2 3" id="KW-0186">Copper</keyword>
<keyword evidence="4" id="KW-1015">Disulfide bond</keyword>
<sequence>MLIRVQDEPQARRVALAFGEWMRLLRSLIAIAALIAGFVHPAQAHSLDEIDAMLQSDEKYFQPIDKPAPDFTLRTADGRVVRTADLRSKVVILHFIYTSCPDVCPLHTEKIAEIQTMVNATPMKDRVTFVSITTDSTRDTPDVLRNYGPAHGLDPVNWLFLTTTADQPEDATRKLAETFGHKFALTDDGYQMHGTVTHVIDKEGRWRANFHGLSFAAVNLVTFVNALTNNVERPHHEQETGWWATIKGMF</sequence>
<dbReference type="CDD" id="cd02968">
    <property type="entry name" value="SCO"/>
    <property type="match status" value="1"/>
</dbReference>